<dbReference type="CDD" id="cd00397">
    <property type="entry name" value="DNA_BRE_C"/>
    <property type="match status" value="1"/>
</dbReference>
<dbReference type="InterPro" id="IPR010998">
    <property type="entry name" value="Integrase_recombinase_N"/>
</dbReference>
<dbReference type="InterPro" id="IPR004107">
    <property type="entry name" value="Integrase_SAM-like_N"/>
</dbReference>
<keyword evidence="6 9" id="KW-0238">DNA-binding</keyword>
<dbReference type="InterPro" id="IPR044068">
    <property type="entry name" value="CB"/>
</dbReference>
<comment type="caution">
    <text evidence="12">The sequence shown here is derived from an EMBL/GenBank/DDBJ whole genome shotgun (WGS) entry which is preliminary data.</text>
</comment>
<keyword evidence="13" id="KW-1185">Reference proteome</keyword>
<evidence type="ECO:0000313" key="12">
    <source>
        <dbReference type="EMBL" id="GLV61178.1"/>
    </source>
</evidence>
<keyword evidence="5" id="KW-0229">DNA integration</keyword>
<evidence type="ECO:0000256" key="3">
    <source>
        <dbReference type="ARBA" id="ARBA00022618"/>
    </source>
</evidence>
<keyword evidence="8" id="KW-0131">Cell cycle</keyword>
<dbReference type="SUPFAM" id="SSF56349">
    <property type="entry name" value="DNA breaking-rejoining enzymes"/>
    <property type="match status" value="1"/>
</dbReference>
<evidence type="ECO:0000259" key="10">
    <source>
        <dbReference type="PROSITE" id="PS51898"/>
    </source>
</evidence>
<dbReference type="EMBL" id="BSRI01000003">
    <property type="protein sequence ID" value="GLV61178.1"/>
    <property type="molecule type" value="Genomic_DNA"/>
</dbReference>
<reference evidence="12 13" key="1">
    <citation type="submission" date="2023-02" db="EMBL/GenBank/DDBJ databases">
        <title>Dictyobacter halimunensis sp. nov., a new member of the class Ktedonobacteria from forest soil in a geothermal area.</title>
        <authorList>
            <person name="Rachmania M.K."/>
            <person name="Ningsih F."/>
            <person name="Sakai Y."/>
            <person name="Yabe S."/>
            <person name="Yokota A."/>
            <person name="Sjamsuridzal W."/>
        </authorList>
    </citation>
    <scope>NUCLEOTIDE SEQUENCE [LARGE SCALE GENOMIC DNA]</scope>
    <source>
        <strain evidence="12 13">S3.2.2.5</strain>
    </source>
</reference>
<comment type="subcellular location">
    <subcellularLocation>
        <location evidence="1">Cytoplasm</location>
    </subcellularLocation>
</comment>
<dbReference type="PANTHER" id="PTHR30349:SF77">
    <property type="entry name" value="TYROSINE RECOMBINASE XERC"/>
    <property type="match status" value="1"/>
</dbReference>
<keyword evidence="2" id="KW-0963">Cytoplasm</keyword>
<dbReference type="Proteomes" id="UP001344906">
    <property type="component" value="Unassembled WGS sequence"/>
</dbReference>
<evidence type="ECO:0000256" key="4">
    <source>
        <dbReference type="ARBA" id="ARBA00022829"/>
    </source>
</evidence>
<keyword evidence="3" id="KW-0132">Cell division</keyword>
<keyword evidence="7" id="KW-0233">DNA recombination</keyword>
<sequence>MPNITSLAATQQDLILSLSEARDRWRVASEHLDYAAGTRHKYLQATDHFLAWVSSTWPEVTTVAHITPISLVSYRHALQHEQRLSSSTINLRLNALRTWCAWLEVEGYLTTNPAAHLHLVEQQQVSKREGLTPTQMDALLHLAQGSRHPERNYAIVQLLLQTGLRVDECSQLSCDDIIFGERSGTVTVRAGKGNKARTIPLNATARTALAGYMALRLHSAPTIKAAAAVWNQEHGLLWHSQKKGRLSTAAIERMIGELVRQAGTRVPQATSAHTLRHTFARNYLSQYPGDIVGLAALLGHSSLDTTRLYSEPTVSELAARVEHMHSNAYM</sequence>
<protein>
    <submittedName>
        <fullName evidence="12">Tyrosine recombinase XerC</fullName>
    </submittedName>
</protein>
<dbReference type="InterPro" id="IPR013762">
    <property type="entry name" value="Integrase-like_cat_sf"/>
</dbReference>
<evidence type="ECO:0000256" key="9">
    <source>
        <dbReference type="PROSITE-ProRule" id="PRU01248"/>
    </source>
</evidence>
<dbReference type="InterPro" id="IPR011010">
    <property type="entry name" value="DNA_brk_join_enz"/>
</dbReference>
<evidence type="ECO:0000256" key="1">
    <source>
        <dbReference type="ARBA" id="ARBA00004496"/>
    </source>
</evidence>
<dbReference type="RefSeq" id="WP_338258593.1">
    <property type="nucleotide sequence ID" value="NZ_BSRI01000003.1"/>
</dbReference>
<evidence type="ECO:0000313" key="13">
    <source>
        <dbReference type="Proteomes" id="UP001344906"/>
    </source>
</evidence>
<dbReference type="PROSITE" id="PS51900">
    <property type="entry name" value="CB"/>
    <property type="match status" value="1"/>
</dbReference>
<dbReference type="InterPro" id="IPR002104">
    <property type="entry name" value="Integrase_catalytic"/>
</dbReference>
<dbReference type="Gene3D" id="1.10.443.10">
    <property type="entry name" value="Intergrase catalytic core"/>
    <property type="match status" value="1"/>
</dbReference>
<evidence type="ECO:0000256" key="5">
    <source>
        <dbReference type="ARBA" id="ARBA00022908"/>
    </source>
</evidence>
<organism evidence="12 13">
    <name type="scientific">Dictyobacter halimunensis</name>
    <dbReference type="NCBI Taxonomy" id="3026934"/>
    <lineage>
        <taxon>Bacteria</taxon>
        <taxon>Bacillati</taxon>
        <taxon>Chloroflexota</taxon>
        <taxon>Ktedonobacteria</taxon>
        <taxon>Ktedonobacterales</taxon>
        <taxon>Dictyobacteraceae</taxon>
        <taxon>Dictyobacter</taxon>
    </lineage>
</organism>
<dbReference type="Pfam" id="PF00589">
    <property type="entry name" value="Phage_integrase"/>
    <property type="match status" value="1"/>
</dbReference>
<dbReference type="PROSITE" id="PS51898">
    <property type="entry name" value="TYR_RECOMBINASE"/>
    <property type="match status" value="1"/>
</dbReference>
<gene>
    <name evidence="12" type="primary">xerC_2</name>
    <name evidence="12" type="ORF">KDH_79940</name>
</gene>
<dbReference type="Pfam" id="PF13495">
    <property type="entry name" value="Phage_int_SAM_4"/>
    <property type="match status" value="1"/>
</dbReference>
<dbReference type="PANTHER" id="PTHR30349">
    <property type="entry name" value="PHAGE INTEGRASE-RELATED"/>
    <property type="match status" value="1"/>
</dbReference>
<evidence type="ECO:0000256" key="6">
    <source>
        <dbReference type="ARBA" id="ARBA00023125"/>
    </source>
</evidence>
<evidence type="ECO:0000256" key="2">
    <source>
        <dbReference type="ARBA" id="ARBA00022490"/>
    </source>
</evidence>
<name>A0ABQ6G6I5_9CHLR</name>
<accession>A0ABQ6G6I5</accession>
<feature type="domain" description="Tyr recombinase" evidence="10">
    <location>
        <begin position="126"/>
        <end position="322"/>
    </location>
</feature>
<evidence type="ECO:0000259" key="11">
    <source>
        <dbReference type="PROSITE" id="PS51900"/>
    </source>
</evidence>
<evidence type="ECO:0000256" key="7">
    <source>
        <dbReference type="ARBA" id="ARBA00023172"/>
    </source>
</evidence>
<dbReference type="Gene3D" id="1.10.150.130">
    <property type="match status" value="1"/>
</dbReference>
<keyword evidence="4" id="KW-0159">Chromosome partition</keyword>
<evidence type="ECO:0000256" key="8">
    <source>
        <dbReference type="ARBA" id="ARBA00023306"/>
    </source>
</evidence>
<dbReference type="InterPro" id="IPR050090">
    <property type="entry name" value="Tyrosine_recombinase_XerCD"/>
</dbReference>
<proteinExistence type="predicted"/>
<feature type="domain" description="Core-binding (CB)" evidence="11">
    <location>
        <begin position="16"/>
        <end position="104"/>
    </location>
</feature>